<comment type="similarity">
    <text evidence="8 9">Belongs to the class-I aminoacyl-tRNA synthetase family.</text>
</comment>
<dbReference type="InterPro" id="IPR020058">
    <property type="entry name" value="Glu/Gln-tRNA-synth_Ib_cat-dom"/>
</dbReference>
<dbReference type="SUPFAM" id="SSF52374">
    <property type="entry name" value="Nucleotidylyl transferase"/>
    <property type="match status" value="1"/>
</dbReference>
<dbReference type="CDD" id="cd00807">
    <property type="entry name" value="GlnRS_core"/>
    <property type="match status" value="1"/>
</dbReference>
<accession>A0ABM7W997</accession>
<evidence type="ECO:0000256" key="6">
    <source>
        <dbReference type="ARBA" id="ARBA00023146"/>
    </source>
</evidence>
<dbReference type="Pfam" id="PF00749">
    <property type="entry name" value="tRNA-synt_1c"/>
    <property type="match status" value="1"/>
</dbReference>
<feature type="binding site" evidence="8">
    <location>
        <begin position="265"/>
        <end position="266"/>
    </location>
    <ligand>
        <name>ATP</name>
        <dbReference type="ChEBI" id="CHEBI:30616"/>
    </ligand>
</feature>
<dbReference type="InterPro" id="IPR000924">
    <property type="entry name" value="Glu/Gln-tRNA-synth"/>
</dbReference>
<feature type="domain" description="Glutamyl/glutaminyl-tRNA synthetase class Ib catalytic" evidence="10">
    <location>
        <begin position="33"/>
        <end position="341"/>
    </location>
</feature>
<dbReference type="Pfam" id="PF20974">
    <property type="entry name" value="tRNA-synt_1c_C2"/>
    <property type="match status" value="1"/>
</dbReference>
<evidence type="ECO:0000313" key="13">
    <source>
        <dbReference type="EMBL" id="BDD87541.1"/>
    </source>
</evidence>
<reference evidence="13 14" key="1">
    <citation type="submission" date="2022-01" db="EMBL/GenBank/DDBJ databases">
        <title>Desulfofustis limnae sp. nov., a novel mesophilic sulfate-reducing bacterium isolated from marsh soil.</title>
        <authorList>
            <person name="Watanabe M."/>
            <person name="Takahashi A."/>
            <person name="Kojima H."/>
            <person name="Fukui M."/>
        </authorList>
    </citation>
    <scope>NUCLEOTIDE SEQUENCE [LARGE SCALE GENOMIC DNA]</scope>
    <source>
        <strain evidence="13 14">PPLL</strain>
    </source>
</reference>
<dbReference type="InterPro" id="IPR022861">
    <property type="entry name" value="Gln_tRNA_ligase_bac"/>
</dbReference>
<sequence length="563" mass="64501">MISETAPVAGRPLDFIRQIVAEDQKSGKHSRPVTRFPPEPNGFLHIGHAKSICLNFGISSEFNGRCHLRFDDTNPSKEEVAYVESIQRDVRWLGFDWDEHLYYASDYFEQLYQFAEQLITLGKAYVCDLSGEEIRAYRGTLTEPGKESPYRNRTVEENLTLFRNMRDGRYEEGERVLRAKIDMASPIILMRDPVLYRILKVAHHRTGDTWCIYPMYDFTHCLSDMLEGITHSLCTLEFQDNRQLYDWVLDTLQTPCHPRQIEFARLNLTYTVMSKRKLLQLVNEGLVDGWDDPRMLTISGLRRRGYTPRSIRSFCEQIGIGKKESLIDMSVLENAARNDLNETAPRAIGIVNPLKVIIDNYPRGQVEQLEAQNHPLKPEFGSRLLPFSGELYIEQDDFLEDPPGKFFRLAPGREVRLRYGYYITCVSVDKDPQSGEIIAVHCTYDPQSKGGTSPDGRKVKGTIHWLSAAHAVPCTIRLYDRLFSVEHPDGDKEADFKQHLNPGSLQVIPHSLIEPSLADLPPGRQVQFERLGYFCIDSATSQPGQPVFNRIVTLRDTWAKISQ</sequence>
<feature type="short sequence motif" description="'HIGH' region" evidence="8">
    <location>
        <begin position="38"/>
        <end position="48"/>
    </location>
</feature>
<dbReference type="Pfam" id="PF03950">
    <property type="entry name" value="tRNA-synt_1c_C"/>
    <property type="match status" value="1"/>
</dbReference>
<feature type="domain" description="tRNA synthetases class I (E and Q) anti-codon binding" evidence="12">
    <location>
        <begin position="462"/>
        <end position="537"/>
    </location>
</feature>
<evidence type="ECO:0000313" key="14">
    <source>
        <dbReference type="Proteomes" id="UP000830055"/>
    </source>
</evidence>
<keyword evidence="4 8" id="KW-0067">ATP-binding</keyword>
<protein>
    <recommendedName>
        <fullName evidence="8">Glutamine--tRNA ligase</fullName>
        <ecNumber evidence="8">6.1.1.18</ecNumber>
    </recommendedName>
    <alternativeName>
        <fullName evidence="8">Glutaminyl-tRNA synthetase</fullName>
        <shortName evidence="8">GlnRS</shortName>
    </alternativeName>
</protein>
<feature type="binding site" evidence="8">
    <location>
        <position position="216"/>
    </location>
    <ligand>
        <name>L-glutamine</name>
        <dbReference type="ChEBI" id="CHEBI:58359"/>
    </ligand>
</feature>
<feature type="short sequence motif" description="'KMSKS' region" evidence="8">
    <location>
        <begin position="272"/>
        <end position="276"/>
    </location>
</feature>
<dbReference type="InterPro" id="IPR004514">
    <property type="entry name" value="Gln-tRNA-synth"/>
</dbReference>
<evidence type="ECO:0000256" key="2">
    <source>
        <dbReference type="ARBA" id="ARBA00022598"/>
    </source>
</evidence>
<evidence type="ECO:0000259" key="10">
    <source>
        <dbReference type="Pfam" id="PF00749"/>
    </source>
</evidence>
<feature type="binding site" evidence="8">
    <location>
        <begin position="45"/>
        <end position="51"/>
    </location>
    <ligand>
        <name>ATP</name>
        <dbReference type="ChEBI" id="CHEBI:30616"/>
    </ligand>
</feature>
<evidence type="ECO:0000259" key="11">
    <source>
        <dbReference type="Pfam" id="PF03950"/>
    </source>
</evidence>
<comment type="catalytic activity">
    <reaction evidence="7 8">
        <text>tRNA(Gln) + L-glutamine + ATP = L-glutaminyl-tRNA(Gln) + AMP + diphosphate</text>
        <dbReference type="Rhea" id="RHEA:20121"/>
        <dbReference type="Rhea" id="RHEA-COMP:9662"/>
        <dbReference type="Rhea" id="RHEA-COMP:9681"/>
        <dbReference type="ChEBI" id="CHEBI:30616"/>
        <dbReference type="ChEBI" id="CHEBI:33019"/>
        <dbReference type="ChEBI" id="CHEBI:58359"/>
        <dbReference type="ChEBI" id="CHEBI:78442"/>
        <dbReference type="ChEBI" id="CHEBI:78521"/>
        <dbReference type="ChEBI" id="CHEBI:456215"/>
        <dbReference type="EC" id="6.1.1.18"/>
    </reaction>
</comment>
<dbReference type="GO" id="GO:0016874">
    <property type="term" value="F:ligase activity"/>
    <property type="evidence" value="ECO:0007669"/>
    <property type="project" value="UniProtKB-KW"/>
</dbReference>
<name>A0ABM7W997_9BACT</name>
<dbReference type="InterPro" id="IPR020056">
    <property type="entry name" value="Rbsml_bL25/Gln-tRNA_synth_N"/>
</dbReference>
<evidence type="ECO:0000256" key="5">
    <source>
        <dbReference type="ARBA" id="ARBA00022917"/>
    </source>
</evidence>
<dbReference type="EMBL" id="AP025516">
    <property type="protein sequence ID" value="BDD87541.1"/>
    <property type="molecule type" value="Genomic_DNA"/>
</dbReference>
<keyword evidence="2 8" id="KW-0436">Ligase</keyword>
<dbReference type="HAMAP" id="MF_00126">
    <property type="entry name" value="Gln_tRNA_synth"/>
    <property type="match status" value="1"/>
</dbReference>
<dbReference type="PANTHER" id="PTHR43097:SF5">
    <property type="entry name" value="GLUTAMATE--TRNA LIGASE"/>
    <property type="match status" value="1"/>
</dbReference>
<dbReference type="Proteomes" id="UP000830055">
    <property type="component" value="Chromosome"/>
</dbReference>
<feature type="binding site" evidence="8">
    <location>
        <position position="235"/>
    </location>
    <ligand>
        <name>ATP</name>
        <dbReference type="ChEBI" id="CHEBI:30616"/>
    </ligand>
</feature>
<evidence type="ECO:0000256" key="7">
    <source>
        <dbReference type="ARBA" id="ARBA00048270"/>
    </source>
</evidence>
<proteinExistence type="inferred from homology"/>
<keyword evidence="6 8" id="KW-0030">Aminoacyl-tRNA synthetase</keyword>
<dbReference type="InterPro" id="IPR049437">
    <property type="entry name" value="tRNA-synt_1c_C2"/>
</dbReference>
<organism evidence="13 14">
    <name type="scientific">Desulfofustis limnaeus</name>
    <dbReference type="NCBI Taxonomy" id="2740163"/>
    <lineage>
        <taxon>Bacteria</taxon>
        <taxon>Pseudomonadati</taxon>
        <taxon>Thermodesulfobacteriota</taxon>
        <taxon>Desulfobulbia</taxon>
        <taxon>Desulfobulbales</taxon>
        <taxon>Desulfocapsaceae</taxon>
        <taxon>Desulfofustis</taxon>
    </lineage>
</organism>
<dbReference type="InterPro" id="IPR020059">
    <property type="entry name" value="Glu/Gln-tRNA-synth_Ib_codon-bd"/>
</dbReference>
<dbReference type="InterPro" id="IPR011035">
    <property type="entry name" value="Ribosomal_bL25/Gln-tRNA_synth"/>
</dbReference>
<evidence type="ECO:0000259" key="12">
    <source>
        <dbReference type="Pfam" id="PF20974"/>
    </source>
</evidence>
<dbReference type="InterPro" id="IPR050132">
    <property type="entry name" value="Gln/Glu-tRNA_Ligase"/>
</dbReference>
<dbReference type="PANTHER" id="PTHR43097">
    <property type="entry name" value="GLUTAMINE-TRNA LIGASE"/>
    <property type="match status" value="1"/>
</dbReference>
<keyword evidence="1 8" id="KW-0963">Cytoplasm</keyword>
<dbReference type="NCBIfam" id="TIGR00440">
    <property type="entry name" value="glnS"/>
    <property type="match status" value="1"/>
</dbReference>
<comment type="subcellular location">
    <subcellularLocation>
        <location evidence="8">Cytoplasm</location>
    </subcellularLocation>
</comment>
<dbReference type="PROSITE" id="PS00178">
    <property type="entry name" value="AA_TRNA_LIGASE_I"/>
    <property type="match status" value="1"/>
</dbReference>
<evidence type="ECO:0000256" key="4">
    <source>
        <dbReference type="ARBA" id="ARBA00022840"/>
    </source>
</evidence>
<feature type="domain" description="Glutamyl/glutaminyl-tRNA synthetase class Ib anti-codon binding" evidence="11">
    <location>
        <begin position="344"/>
        <end position="445"/>
    </location>
</feature>
<feature type="binding site" evidence="8">
    <location>
        <begin position="39"/>
        <end position="41"/>
    </location>
    <ligand>
        <name>ATP</name>
        <dbReference type="ChEBI" id="CHEBI:30616"/>
    </ligand>
</feature>
<evidence type="ECO:0000256" key="8">
    <source>
        <dbReference type="HAMAP-Rule" id="MF_00126"/>
    </source>
</evidence>
<evidence type="ECO:0000256" key="9">
    <source>
        <dbReference type="RuleBase" id="RU363037"/>
    </source>
</evidence>
<dbReference type="InterPro" id="IPR014729">
    <property type="entry name" value="Rossmann-like_a/b/a_fold"/>
</dbReference>
<dbReference type="PRINTS" id="PR00987">
    <property type="entry name" value="TRNASYNTHGLU"/>
</dbReference>
<dbReference type="InterPro" id="IPR001412">
    <property type="entry name" value="aa-tRNA-synth_I_CS"/>
</dbReference>
<dbReference type="RefSeq" id="WP_284154563.1">
    <property type="nucleotide sequence ID" value="NZ_AP025516.1"/>
</dbReference>
<keyword evidence="3 8" id="KW-0547">Nucleotide-binding</keyword>
<keyword evidence="14" id="KW-1185">Reference proteome</keyword>
<dbReference type="Gene3D" id="2.40.240.10">
    <property type="entry name" value="Ribosomal Protein L25, Chain P"/>
    <property type="match status" value="2"/>
</dbReference>
<dbReference type="SUPFAM" id="SSF50715">
    <property type="entry name" value="Ribosomal protein L25-like"/>
    <property type="match status" value="1"/>
</dbReference>
<comment type="caution">
    <text evidence="8">Lacks conserved residue(s) required for the propagation of feature annotation.</text>
</comment>
<feature type="binding site" evidence="8">
    <location>
        <position position="71"/>
    </location>
    <ligand>
        <name>L-glutamine</name>
        <dbReference type="ChEBI" id="CHEBI:58359"/>
    </ligand>
</feature>
<dbReference type="Gene3D" id="3.40.50.620">
    <property type="entry name" value="HUPs"/>
    <property type="match status" value="1"/>
</dbReference>
<feature type="binding site" evidence="8">
    <location>
        <begin position="273"/>
        <end position="275"/>
    </location>
    <ligand>
        <name>ATP</name>
        <dbReference type="ChEBI" id="CHEBI:30616"/>
    </ligand>
</feature>
<comment type="subunit">
    <text evidence="8">Monomer.</text>
</comment>
<keyword evidence="5 8" id="KW-0648">Protein biosynthesis</keyword>
<gene>
    <name evidence="8 13" type="primary">glnS</name>
    <name evidence="13" type="ORF">DPPLL_19060</name>
</gene>
<evidence type="ECO:0000256" key="1">
    <source>
        <dbReference type="ARBA" id="ARBA00022490"/>
    </source>
</evidence>
<dbReference type="NCBIfam" id="NF011291">
    <property type="entry name" value="PRK14703.1"/>
    <property type="match status" value="1"/>
</dbReference>
<evidence type="ECO:0000256" key="3">
    <source>
        <dbReference type="ARBA" id="ARBA00022741"/>
    </source>
</evidence>
<dbReference type="EC" id="6.1.1.18" evidence="8"/>